<keyword evidence="1" id="KW-0472">Membrane</keyword>
<keyword evidence="1" id="KW-1133">Transmembrane helix</keyword>
<keyword evidence="1" id="KW-0812">Transmembrane</keyword>
<evidence type="ECO:0000256" key="1">
    <source>
        <dbReference type="SAM" id="Phobius"/>
    </source>
</evidence>
<sequence length="175" mass="19669">MFDTENEAEDIARMLRAEIVNRGMTCDRISDYQIYKSATGVRFVKVKCREQPLIRVQVTSEGEIALSGGDGTVPDMFVGDGIIKSFYGERAEEYLRAQSRAAEKANRLPEQQAPVVIAVEEPENSRSLLGRFWLPLLMLVNVLVVAMALLAWRTSRRHSIALSGWRGLTSHEKTI</sequence>
<gene>
    <name evidence="2" type="ORF">E6W36_12605</name>
</gene>
<dbReference type="AlphaFoldDB" id="A0A4D7CA40"/>
<dbReference type="Proteomes" id="UP000298714">
    <property type="component" value="Chromosome"/>
</dbReference>
<name>A0A4D7CA40_9SPHN</name>
<accession>A0A4D7CA40</accession>
<reference evidence="3" key="1">
    <citation type="submission" date="2019-04" db="EMBL/GenBank/DDBJ databases">
        <title>Complete genome sequence of Sphingomonas sp. W1-2-3.</title>
        <authorList>
            <person name="Im W.T."/>
        </authorList>
    </citation>
    <scope>NUCLEOTIDE SEQUENCE [LARGE SCALE GENOMIC DNA]</scope>
    <source>
        <strain evidence="3">W1-2-3</strain>
    </source>
</reference>
<feature type="transmembrane region" description="Helical" evidence="1">
    <location>
        <begin position="132"/>
        <end position="152"/>
    </location>
</feature>
<dbReference type="RefSeq" id="WP_222872903.1">
    <property type="nucleotide sequence ID" value="NZ_CP039704.1"/>
</dbReference>
<keyword evidence="3" id="KW-1185">Reference proteome</keyword>
<proteinExistence type="predicted"/>
<evidence type="ECO:0000313" key="2">
    <source>
        <dbReference type="EMBL" id="QCI80047.1"/>
    </source>
</evidence>
<organism evidence="2 3">
    <name type="scientific">Hankyongella ginsenosidimutans</name>
    <dbReference type="NCBI Taxonomy" id="1763828"/>
    <lineage>
        <taxon>Bacteria</taxon>
        <taxon>Pseudomonadati</taxon>
        <taxon>Pseudomonadota</taxon>
        <taxon>Alphaproteobacteria</taxon>
        <taxon>Sphingomonadales</taxon>
        <taxon>Sphingomonadaceae</taxon>
        <taxon>Hankyongella</taxon>
    </lineage>
</organism>
<dbReference type="KEGG" id="hgn:E6W36_12605"/>
<dbReference type="EMBL" id="CP039704">
    <property type="protein sequence ID" value="QCI80047.1"/>
    <property type="molecule type" value="Genomic_DNA"/>
</dbReference>
<evidence type="ECO:0000313" key="3">
    <source>
        <dbReference type="Proteomes" id="UP000298714"/>
    </source>
</evidence>
<protein>
    <submittedName>
        <fullName evidence="2">Uncharacterized protein</fullName>
    </submittedName>
</protein>